<feature type="region of interest" description="Disordered" evidence="1">
    <location>
        <begin position="152"/>
        <end position="176"/>
    </location>
</feature>
<dbReference type="PANTHER" id="PTHR31025">
    <property type="entry name" value="SI:CH211-196P9.1-RELATED"/>
    <property type="match status" value="1"/>
</dbReference>
<gene>
    <name evidence="2" type="ORF">PBY51_020795</name>
</gene>
<keyword evidence="3" id="KW-1185">Reference proteome</keyword>
<reference evidence="2 3" key="2">
    <citation type="journal article" date="2023" name="Mol. Biol. Evol.">
        <title>Genomics of Secondarily Temperate Adaptation in the Only Non-Antarctic Icefish.</title>
        <authorList>
            <person name="Rivera-Colon A.G."/>
            <person name="Rayamajhi N."/>
            <person name="Minhas B.F."/>
            <person name="Madrigal G."/>
            <person name="Bilyk K.T."/>
            <person name="Yoon V."/>
            <person name="Hune M."/>
            <person name="Gregory S."/>
            <person name="Cheng C.H.C."/>
            <person name="Catchen J.M."/>
        </authorList>
    </citation>
    <scope>NUCLEOTIDE SEQUENCE [LARGE SCALE GENOMIC DNA]</scope>
    <source>
        <strain evidence="2">JMC-PN-2008</strain>
    </source>
</reference>
<dbReference type="EMBL" id="JAUZQC010000009">
    <property type="protein sequence ID" value="KAK5866619.1"/>
    <property type="molecule type" value="Genomic_DNA"/>
</dbReference>
<name>A0AAN7XTF0_ELEMC</name>
<organism evidence="2 3">
    <name type="scientific">Eleginops maclovinus</name>
    <name type="common">Patagonian blennie</name>
    <name type="synonym">Eleginus maclovinus</name>
    <dbReference type="NCBI Taxonomy" id="56733"/>
    <lineage>
        <taxon>Eukaryota</taxon>
        <taxon>Metazoa</taxon>
        <taxon>Chordata</taxon>
        <taxon>Craniata</taxon>
        <taxon>Vertebrata</taxon>
        <taxon>Euteleostomi</taxon>
        <taxon>Actinopterygii</taxon>
        <taxon>Neopterygii</taxon>
        <taxon>Teleostei</taxon>
        <taxon>Neoteleostei</taxon>
        <taxon>Acanthomorphata</taxon>
        <taxon>Eupercaria</taxon>
        <taxon>Perciformes</taxon>
        <taxon>Notothenioidei</taxon>
        <taxon>Eleginopidae</taxon>
        <taxon>Eleginops</taxon>
    </lineage>
</organism>
<comment type="caution">
    <text evidence="2">The sequence shown here is derived from an EMBL/GenBank/DDBJ whole genome shotgun (WGS) entry which is preliminary data.</text>
</comment>
<feature type="region of interest" description="Disordered" evidence="1">
    <location>
        <begin position="89"/>
        <end position="113"/>
    </location>
</feature>
<protein>
    <submittedName>
        <fullName evidence="2">Uncharacterized protein</fullName>
    </submittedName>
</protein>
<accession>A0AAN7XTF0</accession>
<evidence type="ECO:0000313" key="3">
    <source>
        <dbReference type="Proteomes" id="UP001346869"/>
    </source>
</evidence>
<evidence type="ECO:0000313" key="2">
    <source>
        <dbReference type="EMBL" id="KAK5866619.1"/>
    </source>
</evidence>
<dbReference type="Proteomes" id="UP001346869">
    <property type="component" value="Unassembled WGS sequence"/>
</dbReference>
<evidence type="ECO:0000256" key="1">
    <source>
        <dbReference type="SAM" id="MobiDB-lite"/>
    </source>
</evidence>
<dbReference type="AlphaFoldDB" id="A0AAN7XTF0"/>
<dbReference type="PANTHER" id="PTHR31025:SF28">
    <property type="match status" value="1"/>
</dbReference>
<reference evidence="2 3" key="1">
    <citation type="journal article" date="2023" name="Genes (Basel)">
        <title>Chromosome-Level Genome Assembly and Circadian Gene Repertoire of the Patagonia Blennie Eleginops maclovinus-The Closest Ancestral Proxy of Antarctic Cryonotothenioids.</title>
        <authorList>
            <person name="Cheng C.C."/>
            <person name="Rivera-Colon A.G."/>
            <person name="Minhas B.F."/>
            <person name="Wilson L."/>
            <person name="Rayamajhi N."/>
            <person name="Vargas-Chacoff L."/>
            <person name="Catchen J.M."/>
        </authorList>
    </citation>
    <scope>NUCLEOTIDE SEQUENCE [LARGE SCALE GENOMIC DNA]</scope>
    <source>
        <strain evidence="2">JMC-PN-2008</strain>
    </source>
</reference>
<sequence>MDKFQVFLKTSGASVLNEQSDAVETVTTNQISRDPIDVETLRAVCERKGASVLADYEASGTLSEASRKLFVKIAVSELIEKKGFYPRSEDKSKMARSMASREGLAGPDGPPLLKIKMGEENEGFEHFYDPISHSGFLEIRLRNLRRNLQDDQRRCQRKRVQSSPVHPRGSIAVDMPAEGDDPIEWMTVIKRMRPCQENLSTIKEAMDKTYASRRLWIAARHPTLEEFFAEFPRFVDMPYLVSAYCIGTLSED</sequence>
<proteinExistence type="predicted"/>